<keyword evidence="3" id="KW-1185">Reference proteome</keyword>
<reference evidence="2 3" key="1">
    <citation type="submission" date="2015-07" db="EMBL/GenBank/DDBJ databases">
        <title>Comparative genomics of the Sigatoka disease complex on banana suggests a link between parallel evolutionary changes in Pseudocercospora fijiensis and Pseudocercospora eumusae and increased virulence on the banana host.</title>
        <authorList>
            <person name="Chang T.-C."/>
            <person name="Salvucci A."/>
            <person name="Crous P.W."/>
            <person name="Stergiopoulos I."/>
        </authorList>
    </citation>
    <scope>NUCLEOTIDE SEQUENCE [LARGE SCALE GENOMIC DNA]</scope>
    <source>
        <strain evidence="2 3">CBS 116634</strain>
    </source>
</reference>
<dbReference type="Proteomes" id="UP000073492">
    <property type="component" value="Unassembled WGS sequence"/>
</dbReference>
<dbReference type="EMBL" id="LFZO01000014">
    <property type="protein sequence ID" value="KXT17818.1"/>
    <property type="molecule type" value="Genomic_DNA"/>
</dbReference>
<protein>
    <submittedName>
        <fullName evidence="2">Uncharacterized protein</fullName>
    </submittedName>
</protein>
<gene>
    <name evidence="2" type="ORF">AC579_5364</name>
</gene>
<dbReference type="AlphaFoldDB" id="A0A139ISP7"/>
<proteinExistence type="predicted"/>
<evidence type="ECO:0000313" key="3">
    <source>
        <dbReference type="Proteomes" id="UP000073492"/>
    </source>
</evidence>
<comment type="caution">
    <text evidence="2">The sequence shown here is derived from an EMBL/GenBank/DDBJ whole genome shotgun (WGS) entry which is preliminary data.</text>
</comment>
<sequence>MHKLYSWRSHRNLNKHQMVSNTIKASHPEITNFRSQQCPTAAEIGAKTTAVQIATGLHQLVVALRWTPNVSEGHRKICSLFAAQERSSRGKDSFEFDKVSAKAKKSDPSNVRLLRKGSLNRTLSAGQPTLSGVLRGAQ</sequence>
<feature type="region of interest" description="Disordered" evidence="1">
    <location>
        <begin position="99"/>
        <end position="138"/>
    </location>
</feature>
<accession>A0A139ISP7</accession>
<evidence type="ECO:0000256" key="1">
    <source>
        <dbReference type="SAM" id="MobiDB-lite"/>
    </source>
</evidence>
<organism evidence="2 3">
    <name type="scientific">Pseudocercospora musae</name>
    <dbReference type="NCBI Taxonomy" id="113226"/>
    <lineage>
        <taxon>Eukaryota</taxon>
        <taxon>Fungi</taxon>
        <taxon>Dikarya</taxon>
        <taxon>Ascomycota</taxon>
        <taxon>Pezizomycotina</taxon>
        <taxon>Dothideomycetes</taxon>
        <taxon>Dothideomycetidae</taxon>
        <taxon>Mycosphaerellales</taxon>
        <taxon>Mycosphaerellaceae</taxon>
        <taxon>Pseudocercospora</taxon>
    </lineage>
</organism>
<evidence type="ECO:0000313" key="2">
    <source>
        <dbReference type="EMBL" id="KXT17818.1"/>
    </source>
</evidence>
<feature type="compositionally biased region" description="Polar residues" evidence="1">
    <location>
        <begin position="119"/>
        <end position="130"/>
    </location>
</feature>
<name>A0A139ISP7_9PEZI</name>